<dbReference type="InParanoid" id="A0A078A8Q6"/>
<dbReference type="AlphaFoldDB" id="A0A078A8Q6"/>
<evidence type="ECO:0000256" key="1">
    <source>
        <dbReference type="SAM" id="MobiDB-lite"/>
    </source>
</evidence>
<reference evidence="3 4" key="1">
    <citation type="submission" date="2014-06" db="EMBL/GenBank/DDBJ databases">
        <authorList>
            <person name="Swart Estienne"/>
        </authorList>
    </citation>
    <scope>NUCLEOTIDE SEQUENCE [LARGE SCALE GENOMIC DNA]</scope>
    <source>
        <strain evidence="3 4">130c</strain>
    </source>
</reference>
<dbReference type="InterPro" id="IPR003123">
    <property type="entry name" value="VPS9"/>
</dbReference>
<dbReference type="Pfam" id="PF02204">
    <property type="entry name" value="VPS9"/>
    <property type="match status" value="1"/>
</dbReference>
<dbReference type="SUPFAM" id="SSF109993">
    <property type="entry name" value="VPS9 domain"/>
    <property type="match status" value="1"/>
</dbReference>
<organism evidence="3 4">
    <name type="scientific">Stylonychia lemnae</name>
    <name type="common">Ciliate</name>
    <dbReference type="NCBI Taxonomy" id="5949"/>
    <lineage>
        <taxon>Eukaryota</taxon>
        <taxon>Sar</taxon>
        <taxon>Alveolata</taxon>
        <taxon>Ciliophora</taxon>
        <taxon>Intramacronucleata</taxon>
        <taxon>Spirotrichea</taxon>
        <taxon>Stichotrichia</taxon>
        <taxon>Sporadotrichida</taxon>
        <taxon>Oxytrichidae</taxon>
        <taxon>Stylonychinae</taxon>
        <taxon>Stylonychia</taxon>
    </lineage>
</organism>
<dbReference type="InterPro" id="IPR037191">
    <property type="entry name" value="VPS9_dom_sf"/>
</dbReference>
<gene>
    <name evidence="3" type="primary">Contig18111.g19251</name>
    <name evidence="3" type="ORF">STYLEM_6146</name>
</gene>
<evidence type="ECO:0000313" key="4">
    <source>
        <dbReference type="Proteomes" id="UP000039865"/>
    </source>
</evidence>
<accession>A0A078A8Q6</accession>
<evidence type="ECO:0000313" key="3">
    <source>
        <dbReference type="EMBL" id="CDW77176.1"/>
    </source>
</evidence>
<dbReference type="PROSITE" id="PS51205">
    <property type="entry name" value="VPS9"/>
    <property type="match status" value="1"/>
</dbReference>
<protein>
    <recommendedName>
        <fullName evidence="2">VPS9 domain-containing protein</fullName>
    </recommendedName>
</protein>
<dbReference type="Proteomes" id="UP000039865">
    <property type="component" value="Unassembled WGS sequence"/>
</dbReference>
<dbReference type="EMBL" id="CCKQ01005904">
    <property type="protein sequence ID" value="CDW77176.1"/>
    <property type="molecule type" value="Genomic_DNA"/>
</dbReference>
<feature type="region of interest" description="Disordered" evidence="1">
    <location>
        <begin position="540"/>
        <end position="559"/>
    </location>
</feature>
<sequence length="768" mass="90002">MFGNKSFIQTQRKSLRQKKDKFIRSMINDQLVLAQFNKDANNEIISTFKEQKVRSTQSWKDFSVNYIKRIQSETEEIIKQRDYDIETDLEFYRNRLILYKNLSLILQALEVNIHEWQDKPFYKNYMLYSYIVESDQIKKQIPQNKSQIQSSSMIKLPCEDIPFNRLTTAPIQKINGAGIISAPMTPKIPHRNQIEAKRQLEEKKDQEILNEIIKQLNKGLKKRQYVNRPQETQVVLTTQHSPRSGGSPKKITREQEPINIVVEVHPIKLLATAFSKNMHDIYKPMFATLLAAFNDINELLQSQQNNQMQDMNKINYSADMYFSFNDNSNLIKRGTTFNYKANPIDLKQKQVKMTFAKNDKNLNQHFGMSLQQQLEHLNDALEILIRNATEEVKLFLETSLVFTSYFYRKSINIAFDKFASAIIEVITKIVFESNDSVLFQMFFELYKLQNIKEIQSLKEQIECFKDVKLADLNVYFKCETHYEFGHKVTQDTDKNSKSHQNKADFELLVQKSKEKVMANSEVKEPIKRSRTQQQFQSIKIEDSKDQNQNIQKQKQETMPQVTCDKKIKPNLMFKSSVIAMKRLSRCKDPLQILDNLMKIYQQISQQFSIYKQKDAILIDQNLMNLSSTDQLIQADDFVAILIYVIIKADATDIIPYMELIKAFTLNKRQFTFEYMKASLLGSIEFICINMDEHVKLSREIADDLAKSEDLKMQFSNKLSKHNRFDRNSTENNSIKSFVQEAVDQFVQKSVKLESLMESSPKQIQIEII</sequence>
<dbReference type="Gene3D" id="1.20.1050.80">
    <property type="entry name" value="VPS9 domain"/>
    <property type="match status" value="1"/>
</dbReference>
<feature type="domain" description="VPS9" evidence="2">
    <location>
        <begin position="540"/>
        <end position="695"/>
    </location>
</feature>
<keyword evidence="4" id="KW-1185">Reference proteome</keyword>
<dbReference type="OrthoDB" id="10264848at2759"/>
<evidence type="ECO:0000259" key="2">
    <source>
        <dbReference type="PROSITE" id="PS51205"/>
    </source>
</evidence>
<name>A0A078A8Q6_STYLE</name>
<proteinExistence type="predicted"/>